<dbReference type="OrthoDB" id="2387105at2759"/>
<dbReference type="InterPro" id="IPR014867">
    <property type="entry name" value="Spore_coat_CotH_CotH2/3/7"/>
</dbReference>
<sequence>MFRYAVAIAGCIAAGCGGGGVVPGAGAATVTFHLIAPATAAVTPTVTVSGGAAVAMTAPTPAVPHYTATAEVGEGATYRYSVGGVSEAFERRVPAGRAETYNDVFQRSVTVRKLPQFPWPLESEGFAGAQWQRAAPRAPLFNDSYVPTVYFSGARGIESQVEGGAVVTCTLYVVLQDRILAFPETRWHPYKSDTWKWGSLIELTQNTEAVGGRAWFKARTGEFDPTQLREKTYTDMMNALGAPVAQQIHARFYSNGKPLGLFILTDLVTNLAGNVQNADCLNNHVFHVFEGGDSALLQKTGIPLICGTGATMEYTGDNPEVYNACYSSQMYTSGPRFVELVKKLSLVGASSTERQLQDFEDIFDVDRFLRQMVLEVSREGRARTQGAYWDENQTKKWYFTDNDFDQTFGSANAYEDGPDKSYKTYPGRTAAAGRPVGPRPLIENLLKAPAYRARFEKILVETVRRMFNPVAFGRRMDAFVEVLRPEVAWDHSFKADGNRLFSAADFDAGLTGAVVYRGQNNSGVGNGLYTWVAARARAVAAEFNFQWDPVAQDPPELRPDFALAVEPNKTDTAPGPAAPGAASAGRPAAAPGFSVPRAALGLALYSAVLYAGLTLV</sequence>
<evidence type="ECO:0000256" key="2">
    <source>
        <dbReference type="SAM" id="SignalP"/>
    </source>
</evidence>
<feature type="chain" id="PRO_5034098199" evidence="2">
    <location>
        <begin position="19"/>
        <end position="616"/>
    </location>
</feature>
<dbReference type="Proteomes" id="UP000673691">
    <property type="component" value="Unassembled WGS sequence"/>
</dbReference>
<organism evidence="3 4">
    <name type="scientific">Olpidium bornovanus</name>
    <dbReference type="NCBI Taxonomy" id="278681"/>
    <lineage>
        <taxon>Eukaryota</taxon>
        <taxon>Fungi</taxon>
        <taxon>Fungi incertae sedis</taxon>
        <taxon>Olpidiomycota</taxon>
        <taxon>Olpidiomycotina</taxon>
        <taxon>Olpidiomycetes</taxon>
        <taxon>Olpidiales</taxon>
        <taxon>Olpidiaceae</taxon>
        <taxon>Olpidium</taxon>
    </lineage>
</organism>
<dbReference type="AlphaFoldDB" id="A0A8H7ZQJ0"/>
<feature type="region of interest" description="Disordered" evidence="1">
    <location>
        <begin position="566"/>
        <end position="586"/>
    </location>
</feature>
<accession>A0A8H7ZQJ0</accession>
<comment type="caution">
    <text evidence="3">The sequence shown here is derived from an EMBL/GenBank/DDBJ whole genome shotgun (WGS) entry which is preliminary data.</text>
</comment>
<proteinExistence type="predicted"/>
<name>A0A8H7ZQJ0_9FUNG</name>
<dbReference type="Pfam" id="PF08757">
    <property type="entry name" value="CotH"/>
    <property type="match status" value="1"/>
</dbReference>
<feature type="signal peptide" evidence="2">
    <location>
        <begin position="1"/>
        <end position="18"/>
    </location>
</feature>
<dbReference type="PROSITE" id="PS51257">
    <property type="entry name" value="PROKAR_LIPOPROTEIN"/>
    <property type="match status" value="1"/>
</dbReference>
<dbReference type="EMBL" id="JAEFCI010010249">
    <property type="protein sequence ID" value="KAG5457339.1"/>
    <property type="molecule type" value="Genomic_DNA"/>
</dbReference>
<feature type="compositionally biased region" description="Low complexity" evidence="1">
    <location>
        <begin position="573"/>
        <end position="586"/>
    </location>
</feature>
<keyword evidence="2" id="KW-0732">Signal</keyword>
<reference evidence="3 4" key="1">
    <citation type="journal article" name="Sci. Rep.">
        <title>Genome-scale phylogenetic analyses confirm Olpidium as the closest living zoosporic fungus to the non-flagellated, terrestrial fungi.</title>
        <authorList>
            <person name="Chang Y."/>
            <person name="Rochon D."/>
            <person name="Sekimoto S."/>
            <person name="Wang Y."/>
            <person name="Chovatia M."/>
            <person name="Sandor L."/>
            <person name="Salamov A."/>
            <person name="Grigoriev I.V."/>
            <person name="Stajich J.E."/>
            <person name="Spatafora J.W."/>
        </authorList>
    </citation>
    <scope>NUCLEOTIDE SEQUENCE [LARGE SCALE GENOMIC DNA]</scope>
    <source>
        <strain evidence="3">S191</strain>
    </source>
</reference>
<evidence type="ECO:0000313" key="4">
    <source>
        <dbReference type="Proteomes" id="UP000673691"/>
    </source>
</evidence>
<evidence type="ECO:0000256" key="1">
    <source>
        <dbReference type="SAM" id="MobiDB-lite"/>
    </source>
</evidence>
<evidence type="ECO:0000313" key="3">
    <source>
        <dbReference type="EMBL" id="KAG5457339.1"/>
    </source>
</evidence>
<protein>
    <submittedName>
        <fullName evidence="3">Coth protein-domain-containing protein</fullName>
    </submittedName>
</protein>
<keyword evidence="4" id="KW-1185">Reference proteome</keyword>
<gene>
    <name evidence="3" type="ORF">BJ554DRAFT_2680</name>
</gene>